<reference evidence="2 3" key="1">
    <citation type="submission" date="2018-08" db="EMBL/GenBank/DDBJ databases">
        <title>A genome reference for cultivated species of the human gut microbiota.</title>
        <authorList>
            <person name="Zou Y."/>
            <person name="Xue W."/>
            <person name="Luo G."/>
        </authorList>
    </citation>
    <scope>NUCLEOTIDE SEQUENCE [LARGE SCALE GENOMIC DNA]</scope>
    <source>
        <strain evidence="2 3">AF24-29</strain>
    </source>
</reference>
<organism evidence="2 3">
    <name type="scientific">Holdemania filiformis</name>
    <dbReference type="NCBI Taxonomy" id="61171"/>
    <lineage>
        <taxon>Bacteria</taxon>
        <taxon>Bacillati</taxon>
        <taxon>Bacillota</taxon>
        <taxon>Erysipelotrichia</taxon>
        <taxon>Erysipelotrichales</taxon>
        <taxon>Erysipelotrichaceae</taxon>
        <taxon>Holdemania</taxon>
    </lineage>
</organism>
<comment type="caution">
    <text evidence="2">The sequence shown here is derived from an EMBL/GenBank/DDBJ whole genome shotgun (WGS) entry which is preliminary data.</text>
</comment>
<evidence type="ECO:0000256" key="1">
    <source>
        <dbReference type="SAM" id="Phobius"/>
    </source>
</evidence>
<evidence type="ECO:0000313" key="3">
    <source>
        <dbReference type="Proteomes" id="UP000284178"/>
    </source>
</evidence>
<evidence type="ECO:0000313" key="2">
    <source>
        <dbReference type="EMBL" id="RGR74181.1"/>
    </source>
</evidence>
<dbReference type="AlphaFoldDB" id="A0A412G180"/>
<protein>
    <submittedName>
        <fullName evidence="2">NusG domain II-containing protein</fullName>
    </submittedName>
</protein>
<keyword evidence="3" id="KW-1185">Reference proteome</keyword>
<proteinExistence type="predicted"/>
<dbReference type="RefSeq" id="WP_006058733.1">
    <property type="nucleotide sequence ID" value="NZ_CABJCV010000009.1"/>
</dbReference>
<gene>
    <name evidence="2" type="ORF">DWY25_08885</name>
</gene>
<keyword evidence="1" id="KW-0812">Transmembrane</keyword>
<feature type="transmembrane region" description="Helical" evidence="1">
    <location>
        <begin position="6"/>
        <end position="26"/>
    </location>
</feature>
<keyword evidence="1" id="KW-1133">Transmembrane helix</keyword>
<accession>A0A412G180</accession>
<dbReference type="Proteomes" id="UP000284178">
    <property type="component" value="Unassembled WGS sequence"/>
</dbReference>
<keyword evidence="1" id="KW-0472">Membrane</keyword>
<name>A0A412G180_9FIRM</name>
<dbReference type="EMBL" id="QRUP01000009">
    <property type="protein sequence ID" value="RGR74181.1"/>
    <property type="molecule type" value="Genomic_DNA"/>
</dbReference>
<sequence>MSKKEIKLIVAILFVALGIYVGVQVYNRLNVKTYGIVTYKNQVIHTFNVNKDEDYYFNGSYGKMKLEVKDGKWRITEEECPNHICSSIGWVSVKDYFPIVCIPNEVIVTLKDN</sequence>
<dbReference type="Gene3D" id="2.60.320.10">
    <property type="entry name" value="N-utilization substance G protein NusG, insert domain"/>
    <property type="match status" value="1"/>
</dbReference>
<dbReference type="InterPro" id="IPR038690">
    <property type="entry name" value="NusG_2_sf"/>
</dbReference>
<dbReference type="Pfam" id="PF07009">
    <property type="entry name" value="NusG_II"/>
    <property type="match status" value="1"/>
</dbReference>
<dbReference type="GeneID" id="83015516"/>